<dbReference type="PANTHER" id="PTHR45726">
    <property type="entry name" value="LEUKOTRIENE A-4 HYDROLASE"/>
    <property type="match status" value="1"/>
</dbReference>
<evidence type="ECO:0000313" key="3">
    <source>
        <dbReference type="Proteomes" id="UP000451860"/>
    </source>
</evidence>
<sequence length="459" mass="48909">MTALAAVLAACTAADGPGDIDAAPWPKPRPDRPVVELELDVADDLRIVTGTEHVVFTPDLPVCELVFRAWPNKPVTARAGNRLEVETVTVEGQRSAFTVAASGAPDGAPGTLVEVPLASCVPAGTPVQTTLTFTLDLAEETDERVGVAAEEQVAWFGSAFPLLAWEAGRGWAREEAVDVAGEMATSETFALRSLEVRAPAGLEVLAAGATLGQVPAGEDVVHRFTAPAVRDLTVTVGRLAVVHREVDGVRVHVGAPAGTTTSPEAWAEQVEASLTRLTAQLGPLPYADLWVSVLPGTTEGVEFPGAVQMGDTDPREDAWLVTHELAHMWFYGLVGNNQARDPWLDESLASFVQQVVDDPDRDPDPGEPGRLATQVGRPMTHWTEFDHPSAAYVRAVYVEGADALLRARRRAGAEPFDAALRVYLRDNGHRVAAPDDLARAFGHLPTVLEELRAAGALPQ</sequence>
<comment type="caution">
    <text evidence="2">The sequence shown here is derived from an EMBL/GenBank/DDBJ whole genome shotgun (WGS) entry which is preliminary data.</text>
</comment>
<dbReference type="InterPro" id="IPR014782">
    <property type="entry name" value="Peptidase_M1_dom"/>
</dbReference>
<name>A0A7J5UU65_9MICO</name>
<dbReference type="GO" id="GO:0008237">
    <property type="term" value="F:metallopeptidase activity"/>
    <property type="evidence" value="ECO:0007669"/>
    <property type="project" value="InterPro"/>
</dbReference>
<dbReference type="PANTHER" id="PTHR45726:SF3">
    <property type="entry name" value="LEUKOTRIENE A-4 HYDROLASE"/>
    <property type="match status" value="1"/>
</dbReference>
<dbReference type="GO" id="GO:0008270">
    <property type="term" value="F:zinc ion binding"/>
    <property type="evidence" value="ECO:0007669"/>
    <property type="project" value="InterPro"/>
</dbReference>
<gene>
    <name evidence="2" type="ORF">GB883_01795</name>
</gene>
<accession>A0A7J5UU65</accession>
<keyword evidence="3" id="KW-1185">Reference proteome</keyword>
<dbReference type="Gene3D" id="1.10.390.10">
    <property type="entry name" value="Neutral Protease Domain 2"/>
    <property type="match status" value="1"/>
</dbReference>
<dbReference type="SUPFAM" id="SSF55486">
    <property type="entry name" value="Metalloproteases ('zincins'), catalytic domain"/>
    <property type="match status" value="1"/>
</dbReference>
<dbReference type="InterPro" id="IPR034015">
    <property type="entry name" value="M1_LTA4H"/>
</dbReference>
<organism evidence="2 3">
    <name type="scientific">Georgenia thermotolerans</name>
    <dbReference type="NCBI Taxonomy" id="527326"/>
    <lineage>
        <taxon>Bacteria</taxon>
        <taxon>Bacillati</taxon>
        <taxon>Actinomycetota</taxon>
        <taxon>Actinomycetes</taxon>
        <taxon>Micrococcales</taxon>
        <taxon>Bogoriellaceae</taxon>
        <taxon>Georgenia</taxon>
    </lineage>
</organism>
<dbReference type="Pfam" id="PF01433">
    <property type="entry name" value="Peptidase_M1"/>
    <property type="match status" value="1"/>
</dbReference>
<feature type="domain" description="Peptidase M1 membrane alanine aminopeptidase" evidence="1">
    <location>
        <begin position="315"/>
        <end position="443"/>
    </location>
</feature>
<evidence type="ECO:0000313" key="2">
    <source>
        <dbReference type="EMBL" id="KAE8765816.1"/>
    </source>
</evidence>
<dbReference type="Proteomes" id="UP000451860">
    <property type="component" value="Unassembled WGS sequence"/>
</dbReference>
<evidence type="ECO:0000259" key="1">
    <source>
        <dbReference type="Pfam" id="PF01433"/>
    </source>
</evidence>
<proteinExistence type="predicted"/>
<dbReference type="RefSeq" id="WP_152200602.1">
    <property type="nucleotide sequence ID" value="NZ_VUKF01000004.1"/>
</dbReference>
<dbReference type="EMBL" id="WHJE01000004">
    <property type="protein sequence ID" value="KAE8765816.1"/>
    <property type="molecule type" value="Genomic_DNA"/>
</dbReference>
<dbReference type="OrthoDB" id="100605at2"/>
<reference evidence="2 3" key="1">
    <citation type="submission" date="2019-10" db="EMBL/GenBank/DDBJ databases">
        <title>Georgenia wutianyii sp. nov. and Georgenia yuyongxinii sp. nov. isolated from plateau pika (Ochotona curzoniae) in the Qinghai-Tibet plateau of China.</title>
        <authorList>
            <person name="Tian Z."/>
        </authorList>
    </citation>
    <scope>NUCLEOTIDE SEQUENCE [LARGE SCALE GENOMIC DNA]</scope>
    <source>
        <strain evidence="2 3">DSM 21501</strain>
    </source>
</reference>
<protein>
    <recommendedName>
        <fullName evidence="1">Peptidase M1 membrane alanine aminopeptidase domain-containing protein</fullName>
    </recommendedName>
</protein>
<dbReference type="AlphaFoldDB" id="A0A7J5UU65"/>
<dbReference type="InterPro" id="IPR027268">
    <property type="entry name" value="Peptidase_M4/M1_CTD_sf"/>
</dbReference>